<organism evidence="1 2">
    <name type="scientific">Ramlibacter cellulosilyticus</name>
    <dbReference type="NCBI Taxonomy" id="2764187"/>
    <lineage>
        <taxon>Bacteria</taxon>
        <taxon>Pseudomonadati</taxon>
        <taxon>Pseudomonadota</taxon>
        <taxon>Betaproteobacteria</taxon>
        <taxon>Burkholderiales</taxon>
        <taxon>Comamonadaceae</taxon>
        <taxon>Ramlibacter</taxon>
    </lineage>
</organism>
<keyword evidence="2" id="KW-1185">Reference proteome</keyword>
<gene>
    <name evidence="1" type="ORF">H8N03_16685</name>
</gene>
<dbReference type="Proteomes" id="UP000608513">
    <property type="component" value="Unassembled WGS sequence"/>
</dbReference>
<evidence type="ECO:0000313" key="2">
    <source>
        <dbReference type="Proteomes" id="UP000608513"/>
    </source>
</evidence>
<comment type="caution">
    <text evidence="1">The sequence shown here is derived from an EMBL/GenBank/DDBJ whole genome shotgun (WGS) entry which is preliminary data.</text>
</comment>
<name>A0A923SG54_9BURK</name>
<proteinExistence type="predicted"/>
<protein>
    <submittedName>
        <fullName evidence="1">N-acetyltransferase</fullName>
    </submittedName>
</protein>
<evidence type="ECO:0000313" key="1">
    <source>
        <dbReference type="EMBL" id="MBC5784587.1"/>
    </source>
</evidence>
<accession>A0A923SG54</accession>
<dbReference type="RefSeq" id="WP_187077334.1">
    <property type="nucleotide sequence ID" value="NZ_JACORT010000007.1"/>
</dbReference>
<sequence length="192" mass="21285">MRIDVNLSHRDLEAELAVLHARMQRPADALHGLPSIATHLPDLVLRYREADGEFHVYVEDTAAGRLAGCTVFNRVFEVDRRAGCFVRSPHSRYAEAYHRRGVASAVYGWALAAGMCLVSGPRQSPGAHRLWLALARSHELAFVQVRDKRLHLLGSCGPSAFEDLDTRMLLLGAGWTLEAFVRATQCEVADVL</sequence>
<dbReference type="EMBL" id="JACORT010000007">
    <property type="protein sequence ID" value="MBC5784587.1"/>
    <property type="molecule type" value="Genomic_DNA"/>
</dbReference>
<dbReference type="AlphaFoldDB" id="A0A923SG54"/>
<reference evidence="1" key="1">
    <citation type="submission" date="2020-08" db="EMBL/GenBank/DDBJ databases">
        <title>Ramlibacter sp. USB13 16S ribosomal RNA gene genome sequencing and assembly.</title>
        <authorList>
            <person name="Kang M."/>
        </authorList>
    </citation>
    <scope>NUCLEOTIDE SEQUENCE</scope>
    <source>
        <strain evidence="1">USB13</strain>
    </source>
</reference>